<feature type="domain" description="Arrestin-like N-terminal" evidence="1">
    <location>
        <begin position="18"/>
        <end position="107"/>
    </location>
</feature>
<protein>
    <recommendedName>
        <fullName evidence="1">Arrestin-like N-terminal domain-containing protein</fullName>
    </recommendedName>
</protein>
<dbReference type="InterPro" id="IPR014752">
    <property type="entry name" value="Arrestin-like_C"/>
</dbReference>
<dbReference type="Proteomes" id="UP001610432">
    <property type="component" value="Unassembled WGS sequence"/>
</dbReference>
<evidence type="ECO:0000313" key="3">
    <source>
        <dbReference type="Proteomes" id="UP001610432"/>
    </source>
</evidence>
<dbReference type="EMBL" id="JBFXLQ010000033">
    <property type="protein sequence ID" value="KAL2865284.1"/>
    <property type="molecule type" value="Genomic_DNA"/>
</dbReference>
<evidence type="ECO:0000259" key="1">
    <source>
        <dbReference type="Pfam" id="PF00339"/>
    </source>
</evidence>
<keyword evidence="3" id="KW-1185">Reference proteome</keyword>
<dbReference type="InterPro" id="IPR011021">
    <property type="entry name" value="Arrestin-like_N"/>
</dbReference>
<dbReference type="GeneID" id="98148426"/>
<organism evidence="2 3">
    <name type="scientific">Aspergillus lucknowensis</name>
    <dbReference type="NCBI Taxonomy" id="176173"/>
    <lineage>
        <taxon>Eukaryota</taxon>
        <taxon>Fungi</taxon>
        <taxon>Dikarya</taxon>
        <taxon>Ascomycota</taxon>
        <taxon>Pezizomycotina</taxon>
        <taxon>Eurotiomycetes</taxon>
        <taxon>Eurotiomycetidae</taxon>
        <taxon>Eurotiales</taxon>
        <taxon>Aspergillaceae</taxon>
        <taxon>Aspergillus</taxon>
        <taxon>Aspergillus subgen. Nidulantes</taxon>
    </lineage>
</organism>
<proteinExistence type="predicted"/>
<dbReference type="RefSeq" id="XP_070884263.1">
    <property type="nucleotide sequence ID" value="XM_071033354.1"/>
</dbReference>
<reference evidence="2 3" key="1">
    <citation type="submission" date="2024-07" db="EMBL/GenBank/DDBJ databases">
        <title>Section-level genome sequencing and comparative genomics of Aspergillus sections Usti and Cavernicolus.</title>
        <authorList>
            <consortium name="Lawrence Berkeley National Laboratory"/>
            <person name="Nybo J.L."/>
            <person name="Vesth T.C."/>
            <person name="Theobald S."/>
            <person name="Frisvad J.C."/>
            <person name="Larsen T.O."/>
            <person name="Kjaerboelling I."/>
            <person name="Rothschild-Mancinelli K."/>
            <person name="Lyhne E.K."/>
            <person name="Kogle M.E."/>
            <person name="Barry K."/>
            <person name="Clum A."/>
            <person name="Na H."/>
            <person name="Ledsgaard L."/>
            <person name="Lin J."/>
            <person name="Lipzen A."/>
            <person name="Kuo A."/>
            <person name="Riley R."/>
            <person name="Mondo S."/>
            <person name="Labutti K."/>
            <person name="Haridas S."/>
            <person name="Pangalinan J."/>
            <person name="Salamov A.A."/>
            <person name="Simmons B.A."/>
            <person name="Magnuson J.K."/>
            <person name="Chen J."/>
            <person name="Drula E."/>
            <person name="Henrissat B."/>
            <person name="Wiebenga A."/>
            <person name="Lubbers R.J."/>
            <person name="Gomes A.C."/>
            <person name="Macurrencykelacurrency M.R."/>
            <person name="Stajich J."/>
            <person name="Grigoriev I.V."/>
            <person name="Mortensen U.H."/>
            <person name="De Vries R.P."/>
            <person name="Baker S.E."/>
            <person name="Andersen M.R."/>
        </authorList>
    </citation>
    <scope>NUCLEOTIDE SEQUENCE [LARGE SCALE GENOMIC DNA]</scope>
    <source>
        <strain evidence="2 3">CBS 449.75</strain>
    </source>
</reference>
<comment type="caution">
    <text evidence="2">The sequence shown here is derived from an EMBL/GenBank/DDBJ whole genome shotgun (WGS) entry which is preliminary data.</text>
</comment>
<sequence>MVLNVKTSLKDVSGQVTPGGIIKGTVELESREPLHLTELTVRLSGRATTRIFRELSIIIMPIQQRWKAEVTLCDRRLILVDTLTTLPPGVHKFTFHFRVPATIEIPPETDAERGRKKEWLLATPFVGFQTSHPLPPTVEVKSEQDKPFGYGKASALIEYHISASGKANYQNGQSFLPPPTKIVSVAGPSMELVEEIQPRKLGLLLSGRKHQGVEVSVEIPGTVTQWEPFPVRIGIEGAGFALVSLKIKLHTLYAVRGRSTLWKKERVDAARSEDKLLAWEGKKELPPGEPQLVESAPVSCKAAVVNFATLNVACVAHQLEVKFKLQDSEGKVIPGLIGPVPFEIQGPKLSAAGEGDESPRASMSVSEYCQWVSEKPK</sequence>
<dbReference type="Pfam" id="PF00339">
    <property type="entry name" value="Arrestin_N"/>
    <property type="match status" value="1"/>
</dbReference>
<evidence type="ECO:0000313" key="2">
    <source>
        <dbReference type="EMBL" id="KAL2865284.1"/>
    </source>
</evidence>
<accession>A0ABR4LL56</accession>
<dbReference type="Gene3D" id="2.60.40.640">
    <property type="match status" value="1"/>
</dbReference>
<name>A0ABR4LL56_9EURO</name>
<gene>
    <name evidence="2" type="ORF">BJX67DRAFT_383025</name>
</gene>